<reference evidence="3" key="2">
    <citation type="submission" date="2020-09" db="EMBL/GenBank/DDBJ databases">
        <authorList>
            <person name="Sun Q."/>
            <person name="Zhou Y."/>
        </authorList>
    </citation>
    <scope>NUCLEOTIDE SEQUENCE</scope>
    <source>
        <strain evidence="3">CGMCC 1.12827</strain>
    </source>
</reference>
<keyword evidence="1" id="KW-0446">Lipid-binding</keyword>
<feature type="compositionally biased region" description="Basic and acidic residues" evidence="2">
    <location>
        <begin position="296"/>
        <end position="306"/>
    </location>
</feature>
<dbReference type="InterPro" id="IPR050270">
    <property type="entry name" value="DegV_domain_contain"/>
</dbReference>
<proteinExistence type="predicted"/>
<protein>
    <submittedName>
        <fullName evidence="3">DegV domain-containing protein</fullName>
    </submittedName>
</protein>
<evidence type="ECO:0000313" key="3">
    <source>
        <dbReference type="EMBL" id="GGB22074.1"/>
    </source>
</evidence>
<dbReference type="PROSITE" id="PS51482">
    <property type="entry name" value="DEGV"/>
    <property type="match status" value="1"/>
</dbReference>
<dbReference type="InterPro" id="IPR003797">
    <property type="entry name" value="DegV"/>
</dbReference>
<evidence type="ECO:0000313" key="4">
    <source>
        <dbReference type="Proteomes" id="UP000621454"/>
    </source>
</evidence>
<evidence type="ECO:0000256" key="1">
    <source>
        <dbReference type="ARBA" id="ARBA00023121"/>
    </source>
</evidence>
<dbReference type="InterPro" id="IPR043168">
    <property type="entry name" value="DegV_C"/>
</dbReference>
<organism evidence="3 4">
    <name type="scientific">Gordonia jinhuaensis</name>
    <dbReference type="NCBI Taxonomy" id="1517702"/>
    <lineage>
        <taxon>Bacteria</taxon>
        <taxon>Bacillati</taxon>
        <taxon>Actinomycetota</taxon>
        <taxon>Actinomycetes</taxon>
        <taxon>Mycobacteriales</taxon>
        <taxon>Gordoniaceae</taxon>
        <taxon>Gordonia</taxon>
    </lineage>
</organism>
<accession>A0A916WR76</accession>
<keyword evidence="4" id="KW-1185">Reference proteome</keyword>
<dbReference type="PANTHER" id="PTHR33434">
    <property type="entry name" value="DEGV DOMAIN-CONTAINING PROTEIN DR_1986-RELATED"/>
    <property type="match status" value="1"/>
</dbReference>
<dbReference type="Pfam" id="PF02645">
    <property type="entry name" value="DegV"/>
    <property type="match status" value="1"/>
</dbReference>
<dbReference type="AlphaFoldDB" id="A0A916WR76"/>
<dbReference type="SUPFAM" id="SSF82549">
    <property type="entry name" value="DAK1/DegV-like"/>
    <property type="match status" value="1"/>
</dbReference>
<reference evidence="3" key="1">
    <citation type="journal article" date="2014" name="Int. J. Syst. Evol. Microbiol.">
        <title>Complete genome sequence of Corynebacterium casei LMG S-19264T (=DSM 44701T), isolated from a smear-ripened cheese.</title>
        <authorList>
            <consortium name="US DOE Joint Genome Institute (JGI-PGF)"/>
            <person name="Walter F."/>
            <person name="Albersmeier A."/>
            <person name="Kalinowski J."/>
            <person name="Ruckert C."/>
        </authorList>
    </citation>
    <scope>NUCLEOTIDE SEQUENCE</scope>
    <source>
        <strain evidence="3">CGMCC 1.12827</strain>
    </source>
</reference>
<dbReference type="Proteomes" id="UP000621454">
    <property type="component" value="Unassembled WGS sequence"/>
</dbReference>
<feature type="region of interest" description="Disordered" evidence="2">
    <location>
        <begin position="283"/>
        <end position="306"/>
    </location>
</feature>
<name>A0A916WR76_9ACTN</name>
<sequence length="306" mass="32309">MTVSIVTDSSCRLPASVRERYRIRQAPLHLLRGDEDLLEDVDVIGPDVYDDPATTTAGSSPDELREQFEAALEDSGSDGVVAILMSRRLSGTWSAARLVADHYPDRVRVVDSRAVGLGLGFAAIAAAQAAQAGADRDGVYEEAIRASSTGHSLITLQTLDNLRSGGRISAATRLFGSALSIKPVLTLVDGMLVVKERQRTFSKALERMLTDAAEEVEDTEVVLGVQHCGVADVADAVAEDMRSRLQAVGSVVVTDLGPVLSRHVGQGAVSVVTCEGIAPIEGIETSRPAGGELSTDSDRSTEAERG</sequence>
<dbReference type="Gene3D" id="3.30.1180.10">
    <property type="match status" value="1"/>
</dbReference>
<gene>
    <name evidence="3" type="ORF">GCM10011489_07760</name>
</gene>
<comment type="caution">
    <text evidence="3">The sequence shown here is derived from an EMBL/GenBank/DDBJ whole genome shotgun (WGS) entry which is preliminary data.</text>
</comment>
<dbReference type="GO" id="GO:0008289">
    <property type="term" value="F:lipid binding"/>
    <property type="evidence" value="ECO:0007669"/>
    <property type="project" value="UniProtKB-KW"/>
</dbReference>
<dbReference type="RefSeq" id="WP_188585282.1">
    <property type="nucleotide sequence ID" value="NZ_BMGC01000004.1"/>
</dbReference>
<dbReference type="PANTHER" id="PTHR33434:SF2">
    <property type="entry name" value="FATTY ACID-BINDING PROTEIN TM_1468"/>
    <property type="match status" value="1"/>
</dbReference>
<dbReference type="NCBIfam" id="TIGR00762">
    <property type="entry name" value="DegV"/>
    <property type="match status" value="1"/>
</dbReference>
<dbReference type="EMBL" id="BMGC01000004">
    <property type="protein sequence ID" value="GGB22074.1"/>
    <property type="molecule type" value="Genomic_DNA"/>
</dbReference>
<dbReference type="Gene3D" id="3.40.50.10170">
    <property type="match status" value="1"/>
</dbReference>
<evidence type="ECO:0000256" key="2">
    <source>
        <dbReference type="SAM" id="MobiDB-lite"/>
    </source>
</evidence>